<protein>
    <submittedName>
        <fullName evidence="1">Uncharacterized protein</fullName>
    </submittedName>
</protein>
<dbReference type="EMBL" id="FXAM01000004">
    <property type="protein sequence ID" value="SMF97785.1"/>
    <property type="molecule type" value="Genomic_DNA"/>
</dbReference>
<name>A0A1Y6DEC0_9GAMM</name>
<dbReference type="AlphaFoldDB" id="A0A1Y6DEC0"/>
<accession>A0A1Y6DEC0</accession>
<evidence type="ECO:0000313" key="1">
    <source>
        <dbReference type="EMBL" id="SMF97785.1"/>
    </source>
</evidence>
<dbReference type="STRING" id="1760988.SAMN02949497_0048"/>
<evidence type="ECO:0000313" key="2">
    <source>
        <dbReference type="Proteomes" id="UP000192923"/>
    </source>
</evidence>
<keyword evidence="2" id="KW-1185">Reference proteome</keyword>
<reference evidence="1 2" key="1">
    <citation type="submission" date="2016-12" db="EMBL/GenBank/DDBJ databases">
        <authorList>
            <person name="Song W.-J."/>
            <person name="Kurnit D.M."/>
        </authorList>
    </citation>
    <scope>NUCLEOTIDE SEQUENCE [LARGE SCALE GENOMIC DNA]</scope>
    <source>
        <strain evidence="1 2">175</strain>
    </source>
</reference>
<sequence>MNAMPTRPAGTGQAAPLDPSLQPLRFLLMRYARAPSASTAGRIADCVDGLLAGGDGRVPLRERCTYRRMRAYWRLVERLG</sequence>
<gene>
    <name evidence="1" type="ORF">SAMN02949497_0048</name>
</gene>
<organism evidence="1 2">
    <name type="scientific">Methylomagnum ishizawai</name>
    <dbReference type="NCBI Taxonomy" id="1760988"/>
    <lineage>
        <taxon>Bacteria</taxon>
        <taxon>Pseudomonadati</taxon>
        <taxon>Pseudomonadota</taxon>
        <taxon>Gammaproteobacteria</taxon>
        <taxon>Methylococcales</taxon>
        <taxon>Methylococcaceae</taxon>
        <taxon>Methylomagnum</taxon>
    </lineage>
</organism>
<dbReference type="Proteomes" id="UP000192923">
    <property type="component" value="Unassembled WGS sequence"/>
</dbReference>
<proteinExistence type="predicted"/>